<dbReference type="EMBL" id="BARU01023458">
    <property type="protein sequence ID" value="GAH53359.1"/>
    <property type="molecule type" value="Genomic_DNA"/>
</dbReference>
<reference evidence="2" key="1">
    <citation type="journal article" date="2014" name="Front. Microbiol.">
        <title>High frequency of phylogenetically diverse reductive dehalogenase-homologous genes in deep subseafloor sedimentary metagenomes.</title>
        <authorList>
            <person name="Kawai M."/>
            <person name="Futagami T."/>
            <person name="Toyoda A."/>
            <person name="Takaki Y."/>
            <person name="Nishi S."/>
            <person name="Hori S."/>
            <person name="Arai W."/>
            <person name="Tsubouchi T."/>
            <person name="Morono Y."/>
            <person name="Uchiyama I."/>
            <person name="Ito T."/>
            <person name="Fujiyama A."/>
            <person name="Inagaki F."/>
            <person name="Takami H."/>
        </authorList>
    </citation>
    <scope>NUCLEOTIDE SEQUENCE</scope>
    <source>
        <strain evidence="2">Expedition CK06-06</strain>
    </source>
</reference>
<gene>
    <name evidence="2" type="ORF">S03H2_38071</name>
</gene>
<accession>X1HHP7</accession>
<evidence type="ECO:0000256" key="1">
    <source>
        <dbReference type="SAM" id="Phobius"/>
    </source>
</evidence>
<feature type="transmembrane region" description="Helical" evidence="1">
    <location>
        <begin position="136"/>
        <end position="156"/>
    </location>
</feature>
<organism evidence="2">
    <name type="scientific">marine sediment metagenome</name>
    <dbReference type="NCBI Taxonomy" id="412755"/>
    <lineage>
        <taxon>unclassified sequences</taxon>
        <taxon>metagenomes</taxon>
        <taxon>ecological metagenomes</taxon>
    </lineage>
</organism>
<evidence type="ECO:0000313" key="2">
    <source>
        <dbReference type="EMBL" id="GAH53359.1"/>
    </source>
</evidence>
<feature type="non-terminal residue" evidence="2">
    <location>
        <position position="1"/>
    </location>
</feature>
<keyword evidence="1" id="KW-0472">Membrane</keyword>
<name>X1HHP7_9ZZZZ</name>
<feature type="transmembrane region" description="Helical" evidence="1">
    <location>
        <begin position="43"/>
        <end position="62"/>
    </location>
</feature>
<keyword evidence="1" id="KW-1133">Transmembrane helix</keyword>
<proteinExistence type="predicted"/>
<protein>
    <submittedName>
        <fullName evidence="2">Uncharacterized protein</fullName>
    </submittedName>
</protein>
<comment type="caution">
    <text evidence="2">The sequence shown here is derived from an EMBL/GenBank/DDBJ whole genome shotgun (WGS) entry which is preliminary data.</text>
</comment>
<sequence length="158" mass="17706">VGMTAWVGCHSARNIVCSPRVAKRPEQAMPEAEKKLTITRRGWVALAVPAALACVEVVLLLSRSGGTEEDSFWTNPFWRTFEMLRFLACFVVVARGVFERWAKDAPSTDSFPLRFIRNTEPLTKPGVLIDGISTAILMWFMCYIGLTALWILISVISR</sequence>
<dbReference type="AlphaFoldDB" id="X1HHP7"/>
<keyword evidence="1" id="KW-0812">Transmembrane</keyword>